<feature type="region of interest" description="Disordered" evidence="5">
    <location>
        <begin position="571"/>
        <end position="590"/>
    </location>
</feature>
<dbReference type="OrthoDB" id="1711136at2759"/>
<evidence type="ECO:0000313" key="8">
    <source>
        <dbReference type="Proteomes" id="UP000596742"/>
    </source>
</evidence>
<dbReference type="Pfam" id="PF00653">
    <property type="entry name" value="BIR"/>
    <property type="match status" value="2"/>
</dbReference>
<dbReference type="SUPFAM" id="SSF57924">
    <property type="entry name" value="Inhibitor of apoptosis (IAP) repeat"/>
    <property type="match status" value="2"/>
</dbReference>
<dbReference type="InterPro" id="IPR001370">
    <property type="entry name" value="BIR_rpt"/>
</dbReference>
<keyword evidence="8" id="KW-1185">Reference proteome</keyword>
<dbReference type="InterPro" id="IPR001841">
    <property type="entry name" value="Znf_RING"/>
</dbReference>
<dbReference type="InterPro" id="IPR050784">
    <property type="entry name" value="IAP"/>
</dbReference>
<reference evidence="7" key="1">
    <citation type="submission" date="2018-11" db="EMBL/GenBank/DDBJ databases">
        <authorList>
            <person name="Alioto T."/>
            <person name="Alioto T."/>
        </authorList>
    </citation>
    <scope>NUCLEOTIDE SEQUENCE</scope>
</reference>
<organism evidence="7 8">
    <name type="scientific">Mytilus galloprovincialis</name>
    <name type="common">Mediterranean mussel</name>
    <dbReference type="NCBI Taxonomy" id="29158"/>
    <lineage>
        <taxon>Eukaryota</taxon>
        <taxon>Metazoa</taxon>
        <taxon>Spiralia</taxon>
        <taxon>Lophotrochozoa</taxon>
        <taxon>Mollusca</taxon>
        <taxon>Bivalvia</taxon>
        <taxon>Autobranchia</taxon>
        <taxon>Pteriomorphia</taxon>
        <taxon>Mytilida</taxon>
        <taxon>Mytiloidea</taxon>
        <taxon>Mytilidae</taxon>
        <taxon>Mytilinae</taxon>
        <taxon>Mytilus</taxon>
    </lineage>
</organism>
<dbReference type="GO" id="GO:0005737">
    <property type="term" value="C:cytoplasm"/>
    <property type="evidence" value="ECO:0007669"/>
    <property type="project" value="TreeGrafter"/>
</dbReference>
<comment type="caution">
    <text evidence="7">The sequence shown here is derived from an EMBL/GenBank/DDBJ whole genome shotgun (WGS) entry which is preliminary data.</text>
</comment>
<evidence type="ECO:0000259" key="6">
    <source>
        <dbReference type="PROSITE" id="PS50089"/>
    </source>
</evidence>
<dbReference type="GO" id="GO:0005634">
    <property type="term" value="C:nucleus"/>
    <property type="evidence" value="ECO:0007669"/>
    <property type="project" value="TreeGrafter"/>
</dbReference>
<evidence type="ECO:0000256" key="1">
    <source>
        <dbReference type="ARBA" id="ARBA00006672"/>
    </source>
</evidence>
<name>A0A8B6BGY8_MYTGA</name>
<feature type="domain" description="RING-type" evidence="6">
    <location>
        <begin position="978"/>
        <end position="1011"/>
    </location>
</feature>
<dbReference type="InterPro" id="IPR013083">
    <property type="entry name" value="Znf_RING/FYVE/PHD"/>
</dbReference>
<comment type="similarity">
    <text evidence="1">Belongs to the IAP family.</text>
</comment>
<dbReference type="SMART" id="SM00238">
    <property type="entry name" value="BIR"/>
    <property type="match status" value="2"/>
</dbReference>
<dbReference type="PANTHER" id="PTHR10044">
    <property type="entry name" value="INHIBITOR OF APOPTOSIS"/>
    <property type="match status" value="1"/>
</dbReference>
<protein>
    <recommendedName>
        <fullName evidence="6">RING-type domain-containing protein</fullName>
    </recommendedName>
</protein>
<evidence type="ECO:0000256" key="2">
    <source>
        <dbReference type="ARBA" id="ARBA00022771"/>
    </source>
</evidence>
<proteinExistence type="inferred from homology"/>
<dbReference type="GO" id="GO:0051726">
    <property type="term" value="P:regulation of cell cycle"/>
    <property type="evidence" value="ECO:0007669"/>
    <property type="project" value="TreeGrafter"/>
</dbReference>
<evidence type="ECO:0000313" key="7">
    <source>
        <dbReference type="EMBL" id="VDH90556.1"/>
    </source>
</evidence>
<dbReference type="Proteomes" id="UP000596742">
    <property type="component" value="Unassembled WGS sequence"/>
</dbReference>
<dbReference type="CDD" id="cd00022">
    <property type="entry name" value="BIR"/>
    <property type="match status" value="2"/>
</dbReference>
<dbReference type="EMBL" id="UYJE01000145">
    <property type="protein sequence ID" value="VDH90556.1"/>
    <property type="molecule type" value="Genomic_DNA"/>
</dbReference>
<dbReference type="PROSITE" id="PS50143">
    <property type="entry name" value="BIR_REPEAT_2"/>
    <property type="match status" value="2"/>
</dbReference>
<evidence type="ECO:0000256" key="4">
    <source>
        <dbReference type="PROSITE-ProRule" id="PRU00175"/>
    </source>
</evidence>
<keyword evidence="3" id="KW-0862">Zinc</keyword>
<feature type="region of interest" description="Disordered" evidence="5">
    <location>
        <begin position="481"/>
        <end position="501"/>
    </location>
</feature>
<accession>A0A8B6BGY8</accession>
<keyword evidence="2 4" id="KW-0479">Metal-binding</keyword>
<dbReference type="Gene3D" id="3.30.40.10">
    <property type="entry name" value="Zinc/RING finger domain, C3HC4 (zinc finger)"/>
    <property type="match status" value="1"/>
</dbReference>
<dbReference type="CDD" id="cd16510">
    <property type="entry name" value="RING-HC_IAPs"/>
    <property type="match status" value="1"/>
</dbReference>
<dbReference type="AlphaFoldDB" id="A0A8B6BGY8"/>
<sequence>MMIKARKSCTRSCTQVKCTYCTDGLDYQTKFSNCYLVENLVLVTTTFENLDHCFTTYASFDIQMASIWNDKGFVSIWKSFNQQTTIVGYVCFYQVDLLYILFAVHNSKCNKVDFEWQNLENVKRGHEANKRFTNLTIDGRYSNPSKKEHFHNKEKCVSLCNTKKSMYVQDFRTSYATDWIQLLKKLAARNARFITLIGKSIGDNFENNVHTDTSLNVMLNPNDKHTSVHRSPCVHKKKSSKPLQWYICDIPADNLHTNSTLNHGFIQRKRNDSLFHLSLHQGDDPGGGQYVIEITSKTEQNPITNCERSSLIYMFSLICVLVYESLRRNDNINRTNELSEKLLSLLYRKTSITKTKKDQRILQSLLELKTIKVYQDIISYPVSRMTLNNILDKESSGSLSESRMNNELMRLSTLFNFPVHGISLLKLAEYGFFSEGNGDELVCYNCGLRLKGWKADSNPADVHQKYSPNCLHILEKKSDPVNLPGSRDSITTDGRTEGSHADVSNVDISCEQIMCTDARHEDSFNSLLISTSQNASRFTSNIKGSVSNNFASTSPSQQSEIISASMTNHVSSSKSVMGGQSGDHQYPSSSNSVSYFADGYRLSDSGYGRQHTLSCNPCSDSISSNLPRSSIGSTNGRIPIRTPFLERQLSIDCAPNFSSNFNNLSLMSDDQRQLSRDNSNYQDTELYLPSPPILQRLPDTFEQNIPYTCSDEKLSTDSITHRTTRPSQLKYPNYESLQSRKDSYFDWPANRSSLHPYDLSECGLFFTHFEDCVRCFHCGIGLRNWEEDDNPWVEHARWSRKCQYLIRRKGQGFIDNVVQLLGLETDEEFSQSSAPQLDREEFATPTRNPLEHNAAIYVMSEGIFHNKELVLESMALLLETNNWHSITTELLVTAILEKNETIPSGSSSCPDIATDKVNNSWNGVIENDENGLLDKTEITLPTKDFKPIDKDIERKSKADDDPGTLQKENEELEDLYTCKICLDEKVGVTFLPCGHLVTCKSCSPKLRKCPVMPEIYP</sequence>
<dbReference type="PROSITE" id="PS50089">
    <property type="entry name" value="ZF_RING_2"/>
    <property type="match status" value="1"/>
</dbReference>
<evidence type="ECO:0000256" key="3">
    <source>
        <dbReference type="ARBA" id="ARBA00022833"/>
    </source>
</evidence>
<gene>
    <name evidence="7" type="ORF">MGAL_10B072332</name>
</gene>
<evidence type="ECO:0000256" key="5">
    <source>
        <dbReference type="SAM" id="MobiDB-lite"/>
    </source>
</evidence>
<dbReference type="Pfam" id="PF13920">
    <property type="entry name" value="zf-C3HC4_3"/>
    <property type="match status" value="1"/>
</dbReference>
<keyword evidence="2 4" id="KW-0863">Zinc-finger</keyword>
<dbReference type="SMART" id="SM00184">
    <property type="entry name" value="RING"/>
    <property type="match status" value="1"/>
</dbReference>
<dbReference type="Gene3D" id="1.10.1170.10">
    <property type="entry name" value="Inhibitor Of Apoptosis Protein (2mihbC-IAP-1), Chain A"/>
    <property type="match status" value="2"/>
</dbReference>
<dbReference type="PANTHER" id="PTHR10044:SF139">
    <property type="entry name" value="DEATH-ASSOCIATED INHIBITOR OF APOPTOSIS 2"/>
    <property type="match status" value="1"/>
</dbReference>
<dbReference type="GO" id="GO:0008270">
    <property type="term" value="F:zinc ion binding"/>
    <property type="evidence" value="ECO:0007669"/>
    <property type="project" value="UniProtKB-KW"/>
</dbReference>